<dbReference type="GO" id="GO:0009523">
    <property type="term" value="C:photosystem II"/>
    <property type="evidence" value="ECO:0007669"/>
    <property type="project" value="UniProtKB-KW"/>
</dbReference>
<accession>A0A286QHG2</accession>
<keyword evidence="8" id="KW-0150">Chloroplast</keyword>
<keyword evidence="2 7" id="KW-0602">Photosynthesis</keyword>
<gene>
    <name evidence="7 8" type="primary">ycf12</name>
    <name evidence="7" type="synonym">psb30</name>
</gene>
<dbReference type="NCBIfam" id="NF010239">
    <property type="entry name" value="PRK13686.1"/>
    <property type="match status" value="1"/>
</dbReference>
<dbReference type="Pfam" id="PF05969">
    <property type="entry name" value="PSII_Ycf12"/>
    <property type="match status" value="1"/>
</dbReference>
<comment type="function">
    <text evidence="7">A core subunit of photosystem II (PSII), probably helps stabilize the reaction center.</text>
</comment>
<organism evidence="8">
    <name type="scientific">Schizaea elegans</name>
    <dbReference type="NCBI Taxonomy" id="180990"/>
    <lineage>
        <taxon>Eukaryota</taxon>
        <taxon>Viridiplantae</taxon>
        <taxon>Streptophyta</taxon>
        <taxon>Embryophyta</taxon>
        <taxon>Tracheophyta</taxon>
        <taxon>Polypodiopsida</taxon>
        <taxon>Polypodiidae</taxon>
        <taxon>Schizaeales</taxon>
        <taxon>Schizaeaceae</taxon>
        <taxon>Schizaea</taxon>
    </lineage>
</organism>
<evidence type="ECO:0000256" key="1">
    <source>
        <dbReference type="ARBA" id="ARBA00004167"/>
    </source>
</evidence>
<evidence type="ECO:0000256" key="7">
    <source>
        <dbReference type="HAMAP-Rule" id="MF_01329"/>
    </source>
</evidence>
<feature type="transmembrane region" description="Helical" evidence="7">
    <location>
        <begin position="6"/>
        <end position="28"/>
    </location>
</feature>
<dbReference type="EMBL" id="KX258660">
    <property type="protein sequence ID" value="APT66045.1"/>
    <property type="molecule type" value="Genomic_DNA"/>
</dbReference>
<reference evidence="8" key="1">
    <citation type="journal article" date="2017" name="Am. J. Bot.">
        <title>Plastome sequences of an ancient fern lineage reveal remarkable changes in gene content and architecture.</title>
        <authorList>
            <person name="Labiak P.H."/>
            <person name="Karol K.G."/>
        </authorList>
    </citation>
    <scope>NUCLEOTIDE SEQUENCE</scope>
</reference>
<dbReference type="InterPro" id="IPR010284">
    <property type="entry name" value="PSII_Ycf12_core-subunit"/>
</dbReference>
<keyword evidence="8" id="KW-0934">Plastid</keyword>
<evidence type="ECO:0000256" key="5">
    <source>
        <dbReference type="ARBA" id="ARBA00023136"/>
    </source>
</evidence>
<dbReference type="AlphaFoldDB" id="A0A286QHG2"/>
<evidence type="ECO:0000313" key="8">
    <source>
        <dbReference type="EMBL" id="APT66045.1"/>
    </source>
</evidence>
<dbReference type="GeneID" id="33944235"/>
<dbReference type="GO" id="GO:0015979">
    <property type="term" value="P:photosynthesis"/>
    <property type="evidence" value="ECO:0007669"/>
    <property type="project" value="UniProtKB-KW"/>
</dbReference>
<evidence type="ECO:0000256" key="2">
    <source>
        <dbReference type="ARBA" id="ARBA00022531"/>
    </source>
</evidence>
<dbReference type="HAMAP" id="MF_01329">
    <property type="entry name" value="PSII_Psb30_Ycf12"/>
    <property type="match status" value="1"/>
</dbReference>
<keyword evidence="7" id="KW-0793">Thylakoid</keyword>
<dbReference type="RefSeq" id="YP_009424025.1">
    <property type="nucleotide sequence ID" value="NC_035807.1"/>
</dbReference>
<keyword evidence="3 7" id="KW-0812">Transmembrane</keyword>
<evidence type="ECO:0000256" key="4">
    <source>
        <dbReference type="ARBA" id="ARBA00022989"/>
    </source>
</evidence>
<dbReference type="GO" id="GO:0009535">
    <property type="term" value="C:chloroplast thylakoid membrane"/>
    <property type="evidence" value="ECO:0007669"/>
    <property type="project" value="UniProtKB-SubCell"/>
</dbReference>
<keyword evidence="6 7" id="KW-0604">Photosystem II</keyword>
<keyword evidence="5 7" id="KW-0472">Membrane</keyword>
<comment type="subcellular location">
    <subcellularLocation>
        <location evidence="1">Membrane</location>
        <topology evidence="1">Single-pass membrane protein</topology>
    </subcellularLocation>
    <subcellularLocation>
        <location evidence="7">Plastid</location>
        <location evidence="7">Chloroplast thylakoid membrane</location>
        <topology evidence="7">Single-pass membrane protein</topology>
    </subcellularLocation>
</comment>
<proteinExistence type="inferred from homology"/>
<comment type="similarity">
    <text evidence="7">Belongs to the Psb30/Ycf12 family.</text>
</comment>
<sequence>MNIEIVIQLAVLASVAVSGPSVIALLAIRKGNL</sequence>
<keyword evidence="4 7" id="KW-1133">Transmembrane helix</keyword>
<name>A0A286QHG2_9MONI</name>
<comment type="subunit">
    <text evidence="7">PSII is composed of 1 copy each of membrane proteins PsbA, PsbB, PsbC, PsbD, PsbE, PsbF, PsbH, PsbI, PsbJ, PsbK, PsbL, PsbM, PsbT, PsbX, PsbY, PsbZ, Psb30/Ycf12, peripheral proteins of the oxygen-evolving complex and a large number of cofactors. It forms dimeric complexes.</text>
</comment>
<evidence type="ECO:0000256" key="6">
    <source>
        <dbReference type="ARBA" id="ARBA00023276"/>
    </source>
</evidence>
<geneLocation type="chloroplast" evidence="8"/>
<protein>
    <recommendedName>
        <fullName evidence="7">Photosystem II reaction center protein Psb30</fullName>
    </recommendedName>
    <alternativeName>
        <fullName evidence="7">Photosystem II reaction center protein Ycf12</fullName>
    </alternativeName>
</protein>
<evidence type="ECO:0000256" key="3">
    <source>
        <dbReference type="ARBA" id="ARBA00022692"/>
    </source>
</evidence>